<dbReference type="Proteomes" id="UP001330749">
    <property type="component" value="Unassembled WGS sequence"/>
</dbReference>
<protein>
    <recommendedName>
        <fullName evidence="4">Permease</fullName>
    </recommendedName>
</protein>
<accession>A0ABU6ND27</accession>
<feature type="transmembrane region" description="Helical" evidence="1">
    <location>
        <begin position="32"/>
        <end position="49"/>
    </location>
</feature>
<reference evidence="2 3" key="1">
    <citation type="submission" date="2023-03" db="EMBL/GenBank/DDBJ databases">
        <title>Bacillus Genome Sequencing.</title>
        <authorList>
            <person name="Dunlap C."/>
        </authorList>
    </citation>
    <scope>NUCLEOTIDE SEQUENCE [LARGE SCALE GENOMIC DNA]</scope>
    <source>
        <strain evidence="2 3">B-14544</strain>
    </source>
</reference>
<evidence type="ECO:0000256" key="1">
    <source>
        <dbReference type="SAM" id="Phobius"/>
    </source>
</evidence>
<proteinExistence type="predicted"/>
<evidence type="ECO:0008006" key="4">
    <source>
        <dbReference type="Google" id="ProtNLM"/>
    </source>
</evidence>
<evidence type="ECO:0000313" key="2">
    <source>
        <dbReference type="EMBL" id="MED3564133.1"/>
    </source>
</evidence>
<sequence length="156" mass="19021">MSIKIQRLINFTMVLLAWLTLPFLGLNNLKRFFPASFFIVFFEFFNVLIGKRRKWWVFYNKPNSYLLNEFPFNIGPFLVGSMWILKWTYGNFKGFLLLNAIVDAFFTFPLSRLSRKLKYYTLVRLNHFQFFLFIFYKAFLLYGFQYLFEDEKPPRD</sequence>
<feature type="transmembrane region" description="Helical" evidence="1">
    <location>
        <begin position="125"/>
        <end position="148"/>
    </location>
</feature>
<gene>
    <name evidence="2" type="ORF">P4447_17065</name>
</gene>
<comment type="caution">
    <text evidence="2">The sequence shown here is derived from an EMBL/GenBank/DDBJ whole genome shotgun (WGS) entry which is preliminary data.</text>
</comment>
<feature type="transmembrane region" description="Helical" evidence="1">
    <location>
        <begin position="95"/>
        <end position="113"/>
    </location>
</feature>
<keyword evidence="3" id="KW-1185">Reference proteome</keyword>
<dbReference type="EMBL" id="JARMQG010000272">
    <property type="protein sequence ID" value="MED3564133.1"/>
    <property type="molecule type" value="Genomic_DNA"/>
</dbReference>
<evidence type="ECO:0000313" key="3">
    <source>
        <dbReference type="Proteomes" id="UP001330749"/>
    </source>
</evidence>
<keyword evidence="1" id="KW-1133">Transmembrane helix</keyword>
<name>A0ABU6ND27_9BACI</name>
<keyword evidence="1" id="KW-0472">Membrane</keyword>
<feature type="transmembrane region" description="Helical" evidence="1">
    <location>
        <begin position="70"/>
        <end position="89"/>
    </location>
</feature>
<dbReference type="RefSeq" id="WP_327969254.1">
    <property type="nucleotide sequence ID" value="NZ_JARMQG010000272.1"/>
</dbReference>
<keyword evidence="1" id="KW-0812">Transmembrane</keyword>
<organism evidence="2 3">
    <name type="scientific">Bacillus xiapuensis</name>
    <dbReference type="NCBI Taxonomy" id="2014075"/>
    <lineage>
        <taxon>Bacteria</taxon>
        <taxon>Bacillati</taxon>
        <taxon>Bacillota</taxon>
        <taxon>Bacilli</taxon>
        <taxon>Bacillales</taxon>
        <taxon>Bacillaceae</taxon>
        <taxon>Bacillus</taxon>
    </lineage>
</organism>
<feature type="transmembrane region" description="Helical" evidence="1">
    <location>
        <begin position="7"/>
        <end position="26"/>
    </location>
</feature>